<feature type="binding site" evidence="5">
    <location>
        <position position="144"/>
    </location>
    <ligand>
        <name>S-adenosyl-L-methionine</name>
        <dbReference type="ChEBI" id="CHEBI:59789"/>
    </ligand>
</feature>
<dbReference type="PANTHER" id="PTHR18895">
    <property type="entry name" value="HEMK METHYLTRANSFERASE"/>
    <property type="match status" value="1"/>
</dbReference>
<keyword evidence="9" id="KW-1185">Reference proteome</keyword>
<comment type="function">
    <text evidence="5">Methylates the class 1 translation termination release factors RF1/PrfA and RF2/PrfB on the glutamine residue of the universally conserved GGQ motif.</text>
</comment>
<evidence type="ECO:0000259" key="6">
    <source>
        <dbReference type="Pfam" id="PF05175"/>
    </source>
</evidence>
<dbReference type="InterPro" id="IPR050320">
    <property type="entry name" value="N5-glutamine_MTase"/>
</dbReference>
<dbReference type="AlphaFoldDB" id="A0A388TG13"/>
<dbReference type="Gene3D" id="1.10.8.10">
    <property type="entry name" value="DNA helicase RuvA subunit, C-terminal domain"/>
    <property type="match status" value="1"/>
</dbReference>
<evidence type="ECO:0000256" key="2">
    <source>
        <dbReference type="ARBA" id="ARBA00022679"/>
    </source>
</evidence>
<dbReference type="InterPro" id="IPR040758">
    <property type="entry name" value="PrmC_N"/>
</dbReference>
<feature type="domain" description="Release factor glutamine methyltransferase N-terminal" evidence="7">
    <location>
        <begin position="11"/>
        <end position="80"/>
    </location>
</feature>
<protein>
    <recommendedName>
        <fullName evidence="5">Release factor glutamine methyltransferase</fullName>
        <shortName evidence="5">RF MTase</shortName>
        <ecNumber evidence="5">2.1.1.297</ecNumber>
    </recommendedName>
    <alternativeName>
        <fullName evidence="5">N5-glutamine methyltransferase PrmC</fullName>
    </alternativeName>
    <alternativeName>
        <fullName evidence="5">Protein-(glutamine-N5) MTase PrmC</fullName>
    </alternativeName>
    <alternativeName>
        <fullName evidence="5">Protein-glutamine N-methyltransferase PrmC</fullName>
    </alternativeName>
</protein>
<sequence length="286" mass="31853">MSEQVWTILAVLKWSEKFLRTKGVAAPRHDAECLLALVLGCQRLDLYLRFEQPLTVAERTAYKKLLGRRAQREPLQYIIGAAYFMGMKFKVTLHTLIPRYDTEILAETVLARLEQAEAVLDVGTGAGILAIVCAARGKKVYALDISPEALAVARENAAAQQVADKIEFICTDLLTGVNIQPPRGIFLVSNPPYVTPDEYAALEPEVRDYEPRLALLAGDNGLEFYQKILEQAVAWQDSLRGVFFEVGWRQAEAVAGLLQKYFSVPPQTVKDLGGRERVVYTLLRGA</sequence>
<evidence type="ECO:0000256" key="3">
    <source>
        <dbReference type="ARBA" id="ARBA00022691"/>
    </source>
</evidence>
<feature type="binding site" evidence="5">
    <location>
        <position position="190"/>
    </location>
    <ligand>
        <name>S-adenosyl-L-methionine</name>
        <dbReference type="ChEBI" id="CHEBI:59789"/>
    </ligand>
</feature>
<comment type="caution">
    <text evidence="5">Lacks conserved residue(s) required for the propagation of feature annotation.</text>
</comment>
<comment type="catalytic activity">
    <reaction evidence="4 5">
        <text>L-glutaminyl-[peptide chain release factor] + S-adenosyl-L-methionine = N(5)-methyl-L-glutaminyl-[peptide chain release factor] + S-adenosyl-L-homocysteine + H(+)</text>
        <dbReference type="Rhea" id="RHEA:42896"/>
        <dbReference type="Rhea" id="RHEA-COMP:10271"/>
        <dbReference type="Rhea" id="RHEA-COMP:10272"/>
        <dbReference type="ChEBI" id="CHEBI:15378"/>
        <dbReference type="ChEBI" id="CHEBI:30011"/>
        <dbReference type="ChEBI" id="CHEBI:57856"/>
        <dbReference type="ChEBI" id="CHEBI:59789"/>
        <dbReference type="ChEBI" id="CHEBI:61891"/>
        <dbReference type="EC" id="2.1.1.297"/>
    </reaction>
</comment>
<feature type="domain" description="Methyltransferase small" evidence="6">
    <location>
        <begin position="102"/>
        <end position="196"/>
    </location>
</feature>
<dbReference type="PROSITE" id="PS00092">
    <property type="entry name" value="N6_MTASE"/>
    <property type="match status" value="1"/>
</dbReference>
<dbReference type="EMBL" id="BGZO01000006">
    <property type="protein sequence ID" value="GBR75695.1"/>
    <property type="molecule type" value="Genomic_DNA"/>
</dbReference>
<dbReference type="NCBIfam" id="TIGR03534">
    <property type="entry name" value="RF_mod_PrmC"/>
    <property type="match status" value="1"/>
</dbReference>
<comment type="similarity">
    <text evidence="5">Belongs to the protein N5-glutamine methyltransferase family. PrmC subfamily.</text>
</comment>
<dbReference type="EC" id="2.1.1.297" evidence="5"/>
<evidence type="ECO:0000259" key="7">
    <source>
        <dbReference type="Pfam" id="PF17827"/>
    </source>
</evidence>
<dbReference type="Proteomes" id="UP000275925">
    <property type="component" value="Unassembled WGS sequence"/>
</dbReference>
<keyword evidence="2 5" id="KW-0808">Transferase</keyword>
<dbReference type="HAMAP" id="MF_02126">
    <property type="entry name" value="RF_methyltr_PrmC"/>
    <property type="match status" value="1"/>
</dbReference>
<dbReference type="SUPFAM" id="SSF53335">
    <property type="entry name" value="S-adenosyl-L-methionine-dependent methyltransferases"/>
    <property type="match status" value="1"/>
</dbReference>
<keyword evidence="3 5" id="KW-0949">S-adenosyl-L-methionine</keyword>
<dbReference type="GO" id="GO:0102559">
    <property type="term" value="F:peptide chain release factor N(5)-glutamine methyltransferase activity"/>
    <property type="evidence" value="ECO:0007669"/>
    <property type="project" value="UniProtKB-EC"/>
</dbReference>
<dbReference type="NCBIfam" id="TIGR00536">
    <property type="entry name" value="hemK_fam"/>
    <property type="match status" value="1"/>
</dbReference>
<reference evidence="8 9" key="1">
    <citation type="journal article" date="2019" name="ISME J.">
        <title>Genome analyses of uncultured TG2/ZB3 bacteria in 'Margulisbacteria' specifically attached to ectosymbiotic spirochetes of protists in the termite gut.</title>
        <authorList>
            <person name="Utami Y.D."/>
            <person name="Kuwahara H."/>
            <person name="Igai K."/>
            <person name="Murakami T."/>
            <person name="Sugaya K."/>
            <person name="Morikawa T."/>
            <person name="Nagura Y."/>
            <person name="Yuki M."/>
            <person name="Deevong P."/>
            <person name="Inoue T."/>
            <person name="Kihara K."/>
            <person name="Lo N."/>
            <person name="Yamada A."/>
            <person name="Ohkuma M."/>
            <person name="Hongoh Y."/>
        </authorList>
    </citation>
    <scope>NUCLEOTIDE SEQUENCE [LARGE SCALE GENOMIC DNA]</scope>
    <source>
        <strain evidence="8">NkOx7-02</strain>
    </source>
</reference>
<evidence type="ECO:0000256" key="1">
    <source>
        <dbReference type="ARBA" id="ARBA00022603"/>
    </source>
</evidence>
<evidence type="ECO:0000313" key="9">
    <source>
        <dbReference type="Proteomes" id="UP000275925"/>
    </source>
</evidence>
<dbReference type="InterPro" id="IPR002052">
    <property type="entry name" value="DNA_methylase_N6_adenine_CS"/>
</dbReference>
<keyword evidence="1 5" id="KW-0489">Methyltransferase</keyword>
<evidence type="ECO:0000256" key="4">
    <source>
        <dbReference type="ARBA" id="ARBA00048391"/>
    </source>
</evidence>
<dbReference type="InterPro" id="IPR029063">
    <property type="entry name" value="SAM-dependent_MTases_sf"/>
</dbReference>
<dbReference type="GO" id="GO:0003676">
    <property type="term" value="F:nucleic acid binding"/>
    <property type="evidence" value="ECO:0007669"/>
    <property type="project" value="InterPro"/>
</dbReference>
<dbReference type="GO" id="GO:0032259">
    <property type="term" value="P:methylation"/>
    <property type="evidence" value="ECO:0007669"/>
    <property type="project" value="UniProtKB-KW"/>
</dbReference>
<evidence type="ECO:0000313" key="8">
    <source>
        <dbReference type="EMBL" id="GBR75695.1"/>
    </source>
</evidence>
<dbReference type="InterPro" id="IPR007848">
    <property type="entry name" value="Small_mtfrase_dom"/>
</dbReference>
<dbReference type="PANTHER" id="PTHR18895:SF74">
    <property type="entry name" value="MTRF1L RELEASE FACTOR GLUTAMINE METHYLTRANSFERASE"/>
    <property type="match status" value="1"/>
</dbReference>
<feature type="binding site" evidence="5">
    <location>
        <begin position="123"/>
        <end position="127"/>
    </location>
    <ligand>
        <name>S-adenosyl-L-methionine</name>
        <dbReference type="ChEBI" id="CHEBI:59789"/>
    </ligand>
</feature>
<proteinExistence type="inferred from homology"/>
<comment type="caution">
    <text evidence="8">The sequence shown here is derived from an EMBL/GenBank/DDBJ whole genome shotgun (WGS) entry which is preliminary data.</text>
</comment>
<gene>
    <name evidence="5 8" type="primary">prmC</name>
    <name evidence="8" type="ORF">NO2_0345</name>
</gene>
<organism evidence="8 9">
    <name type="scientific">Candidatus Termititenax persephonae</name>
    <dbReference type="NCBI Taxonomy" id="2218525"/>
    <lineage>
        <taxon>Bacteria</taxon>
        <taxon>Bacillati</taxon>
        <taxon>Candidatus Margulisiibacteriota</taxon>
        <taxon>Candidatus Termititenacia</taxon>
        <taxon>Candidatus Termititenacales</taxon>
        <taxon>Candidatus Termititenacaceae</taxon>
        <taxon>Candidatus Termititenax</taxon>
    </lineage>
</organism>
<dbReference type="InterPro" id="IPR019874">
    <property type="entry name" value="RF_methyltr_PrmC"/>
</dbReference>
<accession>A0A388TG13</accession>
<dbReference type="InterPro" id="IPR004556">
    <property type="entry name" value="HemK-like"/>
</dbReference>
<dbReference type="Pfam" id="PF05175">
    <property type="entry name" value="MTS"/>
    <property type="match status" value="1"/>
</dbReference>
<evidence type="ECO:0000256" key="5">
    <source>
        <dbReference type="HAMAP-Rule" id="MF_02126"/>
    </source>
</evidence>
<feature type="binding site" evidence="5">
    <location>
        <begin position="190"/>
        <end position="193"/>
    </location>
    <ligand>
        <name>substrate</name>
    </ligand>
</feature>
<dbReference type="Pfam" id="PF17827">
    <property type="entry name" value="PrmC_N"/>
    <property type="match status" value="1"/>
</dbReference>
<name>A0A388TG13_9BACT</name>
<dbReference type="CDD" id="cd02440">
    <property type="entry name" value="AdoMet_MTases"/>
    <property type="match status" value="1"/>
</dbReference>
<dbReference type="Gene3D" id="3.40.50.150">
    <property type="entry name" value="Vaccinia Virus protein VP39"/>
    <property type="match status" value="1"/>
</dbReference>